<sequence>MPATAIAAVVYKPTDNIEALLAQAARALAADGVKLGGVLQHDIATVIDDPCAMELENLETGESIPLSQELGRGSVACRVDPDALARGSVAVRGAIERGVDLVIINKFGAQEVSGAGLRDEMGETVMAGVPLLTAVGERFLGEWKNFTGDEGALLPPTLEAVLDWWSALPGQA</sequence>
<dbReference type="Pfam" id="PF10649">
    <property type="entry name" value="DUF2478"/>
    <property type="match status" value="1"/>
</dbReference>
<dbReference type="RefSeq" id="WP_277833882.1">
    <property type="nucleotide sequence ID" value="NZ_JARQZE010000010.1"/>
</dbReference>
<reference evidence="2" key="1">
    <citation type="journal article" date="2019" name="Int. J. Syst. Evol. Microbiol.">
        <title>The Global Catalogue of Microorganisms (GCM) 10K type strain sequencing project: providing services to taxonomists for standard genome sequencing and annotation.</title>
        <authorList>
            <consortium name="The Broad Institute Genomics Platform"/>
            <consortium name="The Broad Institute Genome Sequencing Center for Infectious Disease"/>
            <person name="Wu L."/>
            <person name="Ma J."/>
        </authorList>
    </citation>
    <scope>NUCLEOTIDE SEQUENCE [LARGE SCALE GENOMIC DNA]</scope>
    <source>
        <strain evidence="2">CCUG 48884</strain>
    </source>
</reference>
<organism evidence="1 2">
    <name type="scientific">Thauera mechernichensis</name>
    <dbReference type="NCBI Taxonomy" id="82788"/>
    <lineage>
        <taxon>Bacteria</taxon>
        <taxon>Pseudomonadati</taxon>
        <taxon>Pseudomonadota</taxon>
        <taxon>Betaproteobacteria</taxon>
        <taxon>Rhodocyclales</taxon>
        <taxon>Zoogloeaceae</taxon>
        <taxon>Thauera</taxon>
    </lineage>
</organism>
<dbReference type="EMBL" id="JBHTMC010000010">
    <property type="protein sequence ID" value="MFD1263011.1"/>
    <property type="molecule type" value="Genomic_DNA"/>
</dbReference>
<evidence type="ECO:0000313" key="1">
    <source>
        <dbReference type="EMBL" id="MFD1263011.1"/>
    </source>
</evidence>
<dbReference type="Proteomes" id="UP001597158">
    <property type="component" value="Unassembled WGS sequence"/>
</dbReference>
<dbReference type="InterPro" id="IPR018912">
    <property type="entry name" value="DUF2478"/>
</dbReference>
<protein>
    <submittedName>
        <fullName evidence="1">DUF2478 domain-containing protein</fullName>
    </submittedName>
</protein>
<gene>
    <name evidence="1" type="ORF">ACFQ4M_05400</name>
</gene>
<accession>A0ABW3WB45</accession>
<evidence type="ECO:0000313" key="2">
    <source>
        <dbReference type="Proteomes" id="UP001597158"/>
    </source>
</evidence>
<keyword evidence="2" id="KW-1185">Reference proteome</keyword>
<name>A0ABW3WB45_9RHOO</name>
<comment type="caution">
    <text evidence="1">The sequence shown here is derived from an EMBL/GenBank/DDBJ whole genome shotgun (WGS) entry which is preliminary data.</text>
</comment>
<proteinExistence type="predicted"/>